<evidence type="ECO:0000313" key="3">
    <source>
        <dbReference type="Proteomes" id="UP000799118"/>
    </source>
</evidence>
<feature type="compositionally biased region" description="Polar residues" evidence="1">
    <location>
        <begin position="66"/>
        <end position="76"/>
    </location>
</feature>
<reference evidence="2" key="1">
    <citation type="journal article" date="2019" name="Environ. Microbiol.">
        <title>Fungal ecological strategies reflected in gene transcription - a case study of two litter decomposers.</title>
        <authorList>
            <person name="Barbi F."/>
            <person name="Kohler A."/>
            <person name="Barry K."/>
            <person name="Baskaran P."/>
            <person name="Daum C."/>
            <person name="Fauchery L."/>
            <person name="Ihrmark K."/>
            <person name="Kuo A."/>
            <person name="LaButti K."/>
            <person name="Lipzen A."/>
            <person name="Morin E."/>
            <person name="Grigoriev I.V."/>
            <person name="Henrissat B."/>
            <person name="Lindahl B."/>
            <person name="Martin F."/>
        </authorList>
    </citation>
    <scope>NUCLEOTIDE SEQUENCE</scope>
    <source>
        <strain evidence="2">JB14</strain>
    </source>
</reference>
<dbReference type="OrthoDB" id="10018191at2759"/>
<accession>A0A6A4HAV8</accession>
<feature type="region of interest" description="Disordered" evidence="1">
    <location>
        <begin position="288"/>
        <end position="308"/>
    </location>
</feature>
<feature type="compositionally biased region" description="Polar residues" evidence="1">
    <location>
        <begin position="371"/>
        <end position="392"/>
    </location>
</feature>
<feature type="region of interest" description="Disordered" evidence="1">
    <location>
        <begin position="361"/>
        <end position="392"/>
    </location>
</feature>
<protein>
    <submittedName>
        <fullName evidence="2">Uncharacterized protein</fullName>
    </submittedName>
</protein>
<gene>
    <name evidence="2" type="ORF">BT96DRAFT_998193</name>
</gene>
<feature type="region of interest" description="Disordered" evidence="1">
    <location>
        <begin position="186"/>
        <end position="240"/>
    </location>
</feature>
<sequence length="532" mass="57472">MLTSSFLLGSYSNYSNVRYQDPRRYDMDVDADLTSSSRRQSFRAHHDDRDASEYSHSFRSFRDPRQQQQRPSTSFYPTHPQHSRSFSGAGSGPFRFNVPDGDNGTYGDRDRERPSTATTARPGTGTRPSTATTLPPLASVVPSSVAPLPPPPTSLARPGSNAGLGGRPISSAGLSGILSGHGNSLPPLGSSASGTGGFTSLPALSGSGNSNGLRLPPPNPSGFDFRPGSRGGSSQGLGSWAYRPGTAPALGPGAAAASSQNIMSALDLAWVSGGKMIVHPLEIRPSRSMHHHSVAAPPQTGNVGSQPSRKEMEMMRVENRDRSQENSALWSSVHPEMQQEGLDGMILAWTYEDRRHPIHRHQEPMERDSSSVEQPDSTLEIATTGRETQPRGVTSYSNVLRMQQEDQLRRARERVQAHLHFTPPIPTPPPPPPSPHHLGHLLQHHPHYPPMPLDHQHQGHIGHLAHLVRPSSQISMGMDMGMDDMHLGLSMGNMDLAGGMGAQTQAIPEIRHIQGDIQAVDLPAPTYPQAPP</sequence>
<organism evidence="2 3">
    <name type="scientific">Gymnopus androsaceus JB14</name>
    <dbReference type="NCBI Taxonomy" id="1447944"/>
    <lineage>
        <taxon>Eukaryota</taxon>
        <taxon>Fungi</taxon>
        <taxon>Dikarya</taxon>
        <taxon>Basidiomycota</taxon>
        <taxon>Agaricomycotina</taxon>
        <taxon>Agaricomycetes</taxon>
        <taxon>Agaricomycetidae</taxon>
        <taxon>Agaricales</taxon>
        <taxon>Marasmiineae</taxon>
        <taxon>Omphalotaceae</taxon>
        <taxon>Gymnopus</taxon>
    </lineage>
</organism>
<evidence type="ECO:0000313" key="2">
    <source>
        <dbReference type="EMBL" id="KAE9394778.1"/>
    </source>
</evidence>
<proteinExistence type="predicted"/>
<feature type="compositionally biased region" description="Low complexity" evidence="1">
    <location>
        <begin position="115"/>
        <end position="146"/>
    </location>
</feature>
<feature type="region of interest" description="Disordered" evidence="1">
    <location>
        <begin position="35"/>
        <end position="168"/>
    </location>
</feature>
<dbReference type="EMBL" id="ML769543">
    <property type="protein sequence ID" value="KAE9394778.1"/>
    <property type="molecule type" value="Genomic_DNA"/>
</dbReference>
<keyword evidence="3" id="KW-1185">Reference proteome</keyword>
<feature type="compositionally biased region" description="Basic and acidic residues" evidence="1">
    <location>
        <begin position="44"/>
        <end position="53"/>
    </location>
</feature>
<feature type="compositionally biased region" description="Basic and acidic residues" evidence="1">
    <location>
        <begin position="361"/>
        <end position="370"/>
    </location>
</feature>
<dbReference type="AlphaFoldDB" id="A0A6A4HAV8"/>
<dbReference type="Proteomes" id="UP000799118">
    <property type="component" value="Unassembled WGS sequence"/>
</dbReference>
<name>A0A6A4HAV8_9AGAR</name>
<evidence type="ECO:0000256" key="1">
    <source>
        <dbReference type="SAM" id="MobiDB-lite"/>
    </source>
</evidence>